<protein>
    <submittedName>
        <fullName evidence="1">Uncharacterized protein</fullName>
    </submittedName>
</protein>
<name>A0A0V1FSW8_TRIPS</name>
<sequence>MSPHPCYYLVKLMLKMSLKISCIVCQLQKLHQLLVALSLLNQILTFCAKFDTLFNALLKIPVNTNENYLENSKQAKIQLLEIIALRK</sequence>
<dbReference type="Proteomes" id="UP000054995">
    <property type="component" value="Unassembled WGS sequence"/>
</dbReference>
<gene>
    <name evidence="1" type="ORF">T4D_10418</name>
</gene>
<comment type="caution">
    <text evidence="1">The sequence shown here is derived from an EMBL/GenBank/DDBJ whole genome shotgun (WGS) entry which is preliminary data.</text>
</comment>
<dbReference type="AlphaFoldDB" id="A0A0V1FSW8"/>
<keyword evidence="2" id="KW-1185">Reference proteome</keyword>
<proteinExistence type="predicted"/>
<reference evidence="1 2" key="1">
    <citation type="submission" date="2015-01" db="EMBL/GenBank/DDBJ databases">
        <title>Evolution of Trichinella species and genotypes.</title>
        <authorList>
            <person name="Korhonen P.K."/>
            <person name="Edoardo P."/>
            <person name="Giuseppe L.R."/>
            <person name="Gasser R.B."/>
        </authorList>
    </citation>
    <scope>NUCLEOTIDE SEQUENCE [LARGE SCALE GENOMIC DNA]</scope>
    <source>
        <strain evidence="1">ISS470</strain>
    </source>
</reference>
<evidence type="ECO:0000313" key="1">
    <source>
        <dbReference type="EMBL" id="KRY89095.1"/>
    </source>
</evidence>
<accession>A0A0V1FSW8</accession>
<dbReference type="EMBL" id="JYDT01000035">
    <property type="protein sequence ID" value="KRY89095.1"/>
    <property type="molecule type" value="Genomic_DNA"/>
</dbReference>
<organism evidence="1 2">
    <name type="scientific">Trichinella pseudospiralis</name>
    <name type="common">Parasitic roundworm</name>
    <dbReference type="NCBI Taxonomy" id="6337"/>
    <lineage>
        <taxon>Eukaryota</taxon>
        <taxon>Metazoa</taxon>
        <taxon>Ecdysozoa</taxon>
        <taxon>Nematoda</taxon>
        <taxon>Enoplea</taxon>
        <taxon>Dorylaimia</taxon>
        <taxon>Trichinellida</taxon>
        <taxon>Trichinellidae</taxon>
        <taxon>Trichinella</taxon>
    </lineage>
</organism>
<evidence type="ECO:0000313" key="2">
    <source>
        <dbReference type="Proteomes" id="UP000054995"/>
    </source>
</evidence>